<dbReference type="AlphaFoldDB" id="A0A560WGB3"/>
<organism evidence="3 4">
    <name type="scientific">Marihabitans asiaticum</name>
    <dbReference type="NCBI Taxonomy" id="415218"/>
    <lineage>
        <taxon>Bacteria</taxon>
        <taxon>Bacillati</taxon>
        <taxon>Actinomycetota</taxon>
        <taxon>Actinomycetes</taxon>
        <taxon>Micrococcales</taxon>
        <taxon>Intrasporangiaceae</taxon>
        <taxon>Marihabitans</taxon>
    </lineage>
</organism>
<dbReference type="InterPro" id="IPR043143">
    <property type="entry name" value="Mal/L-sulf/L-lact_DH-like_NADP"/>
</dbReference>
<dbReference type="Pfam" id="PF02615">
    <property type="entry name" value="Ldh_2"/>
    <property type="match status" value="1"/>
</dbReference>
<evidence type="ECO:0000313" key="4">
    <source>
        <dbReference type="Proteomes" id="UP000315628"/>
    </source>
</evidence>
<evidence type="ECO:0000313" key="3">
    <source>
        <dbReference type="EMBL" id="TWD16717.1"/>
    </source>
</evidence>
<dbReference type="PANTHER" id="PTHR11091">
    <property type="entry name" value="OXIDOREDUCTASE-RELATED"/>
    <property type="match status" value="1"/>
</dbReference>
<dbReference type="InterPro" id="IPR003767">
    <property type="entry name" value="Malate/L-lactate_DH-like"/>
</dbReference>
<dbReference type="EMBL" id="VIUW01000001">
    <property type="protein sequence ID" value="TWD16717.1"/>
    <property type="molecule type" value="Genomic_DNA"/>
</dbReference>
<comment type="similarity">
    <text evidence="1">Belongs to the LDH2/MDH2 oxidoreductase family.</text>
</comment>
<dbReference type="InterPro" id="IPR043144">
    <property type="entry name" value="Mal/L-sulf/L-lact_DH-like_ah"/>
</dbReference>
<accession>A0A560WGB3</accession>
<dbReference type="InterPro" id="IPR036111">
    <property type="entry name" value="Mal/L-sulfo/L-lacto_DH-like_sf"/>
</dbReference>
<evidence type="ECO:0000256" key="1">
    <source>
        <dbReference type="ARBA" id="ARBA00006056"/>
    </source>
</evidence>
<sequence>MKIQIDEARQLIADVMATYGYDDEQTATIADHLIDTELRGIHQGGLARAATLTERLDRSEPFGPITTINETQSSLALDGGDQLGYIAAKELTTRLTEKAKTSAVVAGTVRNTWVTGMFTYYLELVTAAGLIGFVASGGGPYVAPFGGSEARFGTNPVAFGFPTDGDPIIWDIGTSSLMLADLTLAKKMGEQLPEGLAFDAEGTPTRDAAEVLDGGTITTWGGHKGSGLALSAQLLGILGGSAIAPPWFTDMGFFMCVLAPTAFSDDFAARAGDFAAVLRATRPVDPERPVRVPFERSVSLRAQTRAAGHFEVEEQFVTTLRDVLARRSGT</sequence>
<dbReference type="OrthoDB" id="924592at2"/>
<keyword evidence="2" id="KW-0560">Oxidoreductase</keyword>
<dbReference type="PANTHER" id="PTHR11091:SF0">
    <property type="entry name" value="MALATE DEHYDROGENASE"/>
    <property type="match status" value="1"/>
</dbReference>
<reference evidence="3 4" key="1">
    <citation type="submission" date="2019-06" db="EMBL/GenBank/DDBJ databases">
        <title>Sequencing the genomes of 1000 actinobacteria strains.</title>
        <authorList>
            <person name="Klenk H.-P."/>
        </authorList>
    </citation>
    <scope>NUCLEOTIDE SEQUENCE [LARGE SCALE GENOMIC DNA]</scope>
    <source>
        <strain evidence="3 4">DSM 18935</strain>
    </source>
</reference>
<name>A0A560WGB3_9MICO</name>
<dbReference type="GO" id="GO:0016491">
    <property type="term" value="F:oxidoreductase activity"/>
    <property type="evidence" value="ECO:0007669"/>
    <property type="project" value="UniProtKB-KW"/>
</dbReference>
<dbReference type="SUPFAM" id="SSF89733">
    <property type="entry name" value="L-sulfolactate dehydrogenase-like"/>
    <property type="match status" value="1"/>
</dbReference>
<proteinExistence type="inferred from homology"/>
<comment type="caution">
    <text evidence="3">The sequence shown here is derived from an EMBL/GenBank/DDBJ whole genome shotgun (WGS) entry which is preliminary data.</text>
</comment>
<dbReference type="Gene3D" id="1.10.1530.10">
    <property type="match status" value="1"/>
</dbReference>
<gene>
    <name evidence="3" type="ORF">FB557_0252</name>
</gene>
<protein>
    <submittedName>
        <fullName evidence="3">LDH2 family malate/lactate/ureidoglycolate dehydrogenase</fullName>
    </submittedName>
</protein>
<evidence type="ECO:0000256" key="2">
    <source>
        <dbReference type="ARBA" id="ARBA00023002"/>
    </source>
</evidence>
<keyword evidence="4" id="KW-1185">Reference proteome</keyword>
<dbReference type="RefSeq" id="WP_144854907.1">
    <property type="nucleotide sequence ID" value="NZ_BAAAYT010000004.1"/>
</dbReference>
<dbReference type="Gene3D" id="3.30.1370.60">
    <property type="entry name" value="Hypothetical oxidoreductase yiak, domain 2"/>
    <property type="match status" value="1"/>
</dbReference>
<dbReference type="Proteomes" id="UP000315628">
    <property type="component" value="Unassembled WGS sequence"/>
</dbReference>